<accession>A0A6A6ZTL5</accession>
<sequence>MCLSLNLNSSRSTTTNTAHPSIPSRATHATSSNATHPTISSRRTRPSEASRTAQSKPSNISSGWIVVS</sequence>
<feature type="region of interest" description="Disordered" evidence="1">
    <location>
        <begin position="1"/>
        <end position="68"/>
    </location>
</feature>
<reference evidence="2" key="1">
    <citation type="journal article" date="2020" name="Stud. Mycol.">
        <title>101 Dothideomycetes genomes: a test case for predicting lifestyles and emergence of pathogens.</title>
        <authorList>
            <person name="Haridas S."/>
            <person name="Albert R."/>
            <person name="Binder M."/>
            <person name="Bloem J."/>
            <person name="Labutti K."/>
            <person name="Salamov A."/>
            <person name="Andreopoulos B."/>
            <person name="Baker S."/>
            <person name="Barry K."/>
            <person name="Bills G."/>
            <person name="Bluhm B."/>
            <person name="Cannon C."/>
            <person name="Castanera R."/>
            <person name="Culley D."/>
            <person name="Daum C."/>
            <person name="Ezra D."/>
            <person name="Gonzalez J."/>
            <person name="Henrissat B."/>
            <person name="Kuo A."/>
            <person name="Liang C."/>
            <person name="Lipzen A."/>
            <person name="Lutzoni F."/>
            <person name="Magnuson J."/>
            <person name="Mondo S."/>
            <person name="Nolan M."/>
            <person name="Ohm R."/>
            <person name="Pangilinan J."/>
            <person name="Park H.-J."/>
            <person name="Ramirez L."/>
            <person name="Alfaro M."/>
            <person name="Sun H."/>
            <person name="Tritt A."/>
            <person name="Yoshinaga Y."/>
            <person name="Zwiers L.-H."/>
            <person name="Turgeon B."/>
            <person name="Goodwin S."/>
            <person name="Spatafora J."/>
            <person name="Crous P."/>
            <person name="Grigoriev I."/>
        </authorList>
    </citation>
    <scope>NUCLEOTIDE SEQUENCE</scope>
    <source>
        <strain evidence="2">CBS 113818</strain>
    </source>
</reference>
<dbReference type="EMBL" id="MU006230">
    <property type="protein sequence ID" value="KAF2824410.1"/>
    <property type="molecule type" value="Genomic_DNA"/>
</dbReference>
<feature type="compositionally biased region" description="Polar residues" evidence="1">
    <location>
        <begin position="27"/>
        <end position="62"/>
    </location>
</feature>
<dbReference type="Proteomes" id="UP000799424">
    <property type="component" value="Unassembled WGS sequence"/>
</dbReference>
<protein>
    <submittedName>
        <fullName evidence="2">Uncharacterized protein</fullName>
    </submittedName>
</protein>
<feature type="compositionally biased region" description="Low complexity" evidence="1">
    <location>
        <begin position="1"/>
        <end position="17"/>
    </location>
</feature>
<keyword evidence="3" id="KW-1185">Reference proteome</keyword>
<evidence type="ECO:0000313" key="2">
    <source>
        <dbReference type="EMBL" id="KAF2824410.1"/>
    </source>
</evidence>
<organism evidence="2 3">
    <name type="scientific">Ophiobolus disseminans</name>
    <dbReference type="NCBI Taxonomy" id="1469910"/>
    <lineage>
        <taxon>Eukaryota</taxon>
        <taxon>Fungi</taxon>
        <taxon>Dikarya</taxon>
        <taxon>Ascomycota</taxon>
        <taxon>Pezizomycotina</taxon>
        <taxon>Dothideomycetes</taxon>
        <taxon>Pleosporomycetidae</taxon>
        <taxon>Pleosporales</taxon>
        <taxon>Pleosporineae</taxon>
        <taxon>Phaeosphaeriaceae</taxon>
        <taxon>Ophiobolus</taxon>
    </lineage>
</organism>
<gene>
    <name evidence="2" type="ORF">CC86DRAFT_371754</name>
</gene>
<evidence type="ECO:0000256" key="1">
    <source>
        <dbReference type="SAM" id="MobiDB-lite"/>
    </source>
</evidence>
<evidence type="ECO:0000313" key="3">
    <source>
        <dbReference type="Proteomes" id="UP000799424"/>
    </source>
</evidence>
<dbReference type="AlphaFoldDB" id="A0A6A6ZTL5"/>
<proteinExistence type="predicted"/>
<name>A0A6A6ZTL5_9PLEO</name>